<organism evidence="1">
    <name type="scientific">Utricularia reniformis</name>
    <dbReference type="NCBI Taxonomy" id="192314"/>
    <lineage>
        <taxon>Eukaryota</taxon>
        <taxon>Viridiplantae</taxon>
        <taxon>Streptophyta</taxon>
        <taxon>Embryophyta</taxon>
        <taxon>Tracheophyta</taxon>
        <taxon>Spermatophyta</taxon>
        <taxon>Magnoliopsida</taxon>
        <taxon>eudicotyledons</taxon>
        <taxon>Gunneridae</taxon>
        <taxon>Pentapetalae</taxon>
        <taxon>asterids</taxon>
        <taxon>lamiids</taxon>
        <taxon>Lamiales</taxon>
        <taxon>Lentibulariaceae</taxon>
        <taxon>Utricularia</taxon>
    </lineage>
</organism>
<geneLocation type="mitochondrion" evidence="1"/>
<evidence type="ECO:0000313" key="1">
    <source>
        <dbReference type="EMBL" id="ART30871.1"/>
    </source>
</evidence>
<sequence>MQHSLMAALRLDANIGLARRVWWQRPLGNLSQMRT</sequence>
<accession>A0A1Y0B0G4</accession>
<keyword evidence="1" id="KW-0496">Mitochondrion</keyword>
<reference evidence="1" key="1">
    <citation type="submission" date="2017-03" db="EMBL/GenBank/DDBJ databases">
        <title>The mitochondrial genome of the carnivorous plant Utricularia reniformis (Lentibulariaceae): structure, comparative analysis and evolutionary landmarks.</title>
        <authorList>
            <person name="Silva S.R."/>
            <person name="Alvarenga D.O."/>
            <person name="Michael T.P."/>
            <person name="Miranda V.F.O."/>
            <person name="Varani A.M."/>
        </authorList>
    </citation>
    <scope>NUCLEOTIDE SEQUENCE</scope>
</reference>
<dbReference type="EMBL" id="KY774314">
    <property type="protein sequence ID" value="ART30871.1"/>
    <property type="molecule type" value="Genomic_DNA"/>
</dbReference>
<protein>
    <submittedName>
        <fullName evidence="1">Uncharacterized protein</fullName>
    </submittedName>
</protein>
<dbReference type="AlphaFoldDB" id="A0A1Y0B0G4"/>
<name>A0A1Y0B0G4_9LAMI</name>
<gene>
    <name evidence="1" type="ORF">AEK19_MT0616</name>
</gene>
<proteinExistence type="predicted"/>